<dbReference type="PRINTS" id="PR00024">
    <property type="entry name" value="HOMEOBOX"/>
</dbReference>
<comment type="subcellular location">
    <subcellularLocation>
        <location evidence="1 5 6">Nucleus</location>
    </subcellularLocation>
</comment>
<proteinExistence type="predicted"/>
<keyword evidence="2 5" id="KW-0238">DNA-binding</keyword>
<keyword evidence="9" id="KW-1185">Reference proteome</keyword>
<name>A0A1W4WRJ6_AGRPL</name>
<dbReference type="PROSITE" id="PS00027">
    <property type="entry name" value="HOMEOBOX_1"/>
    <property type="match status" value="1"/>
</dbReference>
<dbReference type="InParanoid" id="A0A1W4WRJ6"/>
<evidence type="ECO:0000259" key="8">
    <source>
        <dbReference type="PROSITE" id="PS50071"/>
    </source>
</evidence>
<feature type="domain" description="Homeobox" evidence="8">
    <location>
        <begin position="201"/>
        <end position="261"/>
    </location>
</feature>
<sequence length="331" mass="36646">MEFVENPTRKADSECSDQDADDNSSLDIINDSPGRSSAADEEIYSSNGIVGDNKFSIDSILGIRDSQSDDCTKRRSECGSANNEVNEQKGKFVKPSAFSATLKSGSLYHTILDLPHLASSNYASSEATILRNFGDALSANIVASSADVFRGQIPQEMPFGSTPNTVFYGNWLGNIHDHKASSHLFGVQTPKSSNRRSRKPGLDRKPRQAYSAKQLERLESEFKVDKYLSVSKRMELSKALNLTEVQIKTWFQNRRTKWKKQLTTRLKMAQRQGLFAPHYFSPAAQHYSALLSPYYPPMGCLLGVPTLEESTVQLASENSTQSLSSATHASE</sequence>
<dbReference type="SUPFAM" id="SSF46689">
    <property type="entry name" value="Homeodomain-like"/>
    <property type="match status" value="1"/>
</dbReference>
<feature type="region of interest" description="Disordered" evidence="7">
    <location>
        <begin position="1"/>
        <end position="40"/>
    </location>
</feature>
<reference evidence="10" key="1">
    <citation type="submission" date="2025-08" db="UniProtKB">
        <authorList>
            <consortium name="RefSeq"/>
        </authorList>
    </citation>
    <scope>IDENTIFICATION</scope>
    <source>
        <tissue evidence="10">Entire body</tissue>
    </source>
</reference>
<dbReference type="InterPro" id="IPR017970">
    <property type="entry name" value="Homeobox_CS"/>
</dbReference>
<dbReference type="InterPro" id="IPR020479">
    <property type="entry name" value="HD_metazoa"/>
</dbReference>
<evidence type="ECO:0000256" key="1">
    <source>
        <dbReference type="ARBA" id="ARBA00004123"/>
    </source>
</evidence>
<dbReference type="GO" id="GO:0003677">
    <property type="term" value="F:DNA binding"/>
    <property type="evidence" value="ECO:0007669"/>
    <property type="project" value="UniProtKB-UniRule"/>
</dbReference>
<dbReference type="PANTHER" id="PTHR24333">
    <property type="entry name" value="HOMEO BOX HB9 LIKE A-RELATED"/>
    <property type="match status" value="1"/>
</dbReference>
<dbReference type="OrthoDB" id="6159439at2759"/>
<gene>
    <name evidence="10" type="primary">LOC108737891</name>
</gene>
<evidence type="ECO:0000256" key="2">
    <source>
        <dbReference type="ARBA" id="ARBA00023125"/>
    </source>
</evidence>
<evidence type="ECO:0000313" key="9">
    <source>
        <dbReference type="Proteomes" id="UP000192223"/>
    </source>
</evidence>
<evidence type="ECO:0000256" key="6">
    <source>
        <dbReference type="RuleBase" id="RU000682"/>
    </source>
</evidence>
<dbReference type="PROSITE" id="PS50071">
    <property type="entry name" value="HOMEOBOX_2"/>
    <property type="match status" value="1"/>
</dbReference>
<keyword evidence="3 5" id="KW-0371">Homeobox</keyword>
<dbReference type="KEGG" id="apln:108737891"/>
<dbReference type="Gene3D" id="1.10.10.60">
    <property type="entry name" value="Homeodomain-like"/>
    <property type="match status" value="1"/>
</dbReference>
<dbReference type="CDD" id="cd00086">
    <property type="entry name" value="homeodomain"/>
    <property type="match status" value="1"/>
</dbReference>
<dbReference type="InterPro" id="IPR009057">
    <property type="entry name" value="Homeodomain-like_sf"/>
</dbReference>
<protein>
    <submittedName>
        <fullName evidence="10">Homeobox protein ceh-30</fullName>
    </submittedName>
</protein>
<evidence type="ECO:0000256" key="7">
    <source>
        <dbReference type="SAM" id="MobiDB-lite"/>
    </source>
</evidence>
<dbReference type="GO" id="GO:0000981">
    <property type="term" value="F:DNA-binding transcription factor activity, RNA polymerase II-specific"/>
    <property type="evidence" value="ECO:0007669"/>
    <property type="project" value="InterPro"/>
</dbReference>
<keyword evidence="4 5" id="KW-0539">Nucleus</keyword>
<evidence type="ECO:0000256" key="4">
    <source>
        <dbReference type="ARBA" id="ARBA00023242"/>
    </source>
</evidence>
<dbReference type="Proteomes" id="UP000192223">
    <property type="component" value="Unplaced"/>
</dbReference>
<organism evidence="9 10">
    <name type="scientific">Agrilus planipennis</name>
    <name type="common">Emerald ash borer</name>
    <name type="synonym">Agrilus marcopoli</name>
    <dbReference type="NCBI Taxonomy" id="224129"/>
    <lineage>
        <taxon>Eukaryota</taxon>
        <taxon>Metazoa</taxon>
        <taxon>Ecdysozoa</taxon>
        <taxon>Arthropoda</taxon>
        <taxon>Hexapoda</taxon>
        <taxon>Insecta</taxon>
        <taxon>Pterygota</taxon>
        <taxon>Neoptera</taxon>
        <taxon>Endopterygota</taxon>
        <taxon>Coleoptera</taxon>
        <taxon>Polyphaga</taxon>
        <taxon>Elateriformia</taxon>
        <taxon>Buprestoidea</taxon>
        <taxon>Buprestidae</taxon>
        <taxon>Agrilinae</taxon>
        <taxon>Agrilus</taxon>
    </lineage>
</organism>
<feature type="compositionally biased region" description="Acidic residues" evidence="7">
    <location>
        <begin position="14"/>
        <end position="24"/>
    </location>
</feature>
<dbReference type="InterPro" id="IPR001356">
    <property type="entry name" value="HD"/>
</dbReference>
<dbReference type="RefSeq" id="XP_018326531.1">
    <property type="nucleotide sequence ID" value="XM_018471029.1"/>
</dbReference>
<evidence type="ECO:0000313" key="10">
    <source>
        <dbReference type="RefSeq" id="XP_018326531.1"/>
    </source>
</evidence>
<dbReference type="Pfam" id="PF00046">
    <property type="entry name" value="Homeodomain"/>
    <property type="match status" value="1"/>
</dbReference>
<dbReference type="STRING" id="224129.A0A1W4WRJ6"/>
<dbReference type="AlphaFoldDB" id="A0A1W4WRJ6"/>
<dbReference type="PANTHER" id="PTHR24333:SF9">
    <property type="entry name" value="HOMEOBOX DOMAIN-CONTAINING PROTEIN"/>
    <property type="match status" value="1"/>
</dbReference>
<dbReference type="GeneID" id="108737891"/>
<feature type="region of interest" description="Disordered" evidence="7">
    <location>
        <begin position="186"/>
        <end position="209"/>
    </location>
</feature>
<feature type="DNA-binding region" description="Homeobox" evidence="5">
    <location>
        <begin position="203"/>
        <end position="262"/>
    </location>
</feature>
<dbReference type="InterPro" id="IPR050848">
    <property type="entry name" value="Homeobox_TF"/>
</dbReference>
<dbReference type="GO" id="GO:0005634">
    <property type="term" value="C:nucleus"/>
    <property type="evidence" value="ECO:0007669"/>
    <property type="project" value="UniProtKB-SubCell"/>
</dbReference>
<accession>A0A1W4WRJ6</accession>
<evidence type="ECO:0000256" key="5">
    <source>
        <dbReference type="PROSITE-ProRule" id="PRU00108"/>
    </source>
</evidence>
<evidence type="ECO:0000256" key="3">
    <source>
        <dbReference type="ARBA" id="ARBA00023155"/>
    </source>
</evidence>
<dbReference type="SMART" id="SM00389">
    <property type="entry name" value="HOX"/>
    <property type="match status" value="1"/>
</dbReference>